<protein>
    <submittedName>
        <fullName evidence="2">Uncharacterized protein</fullName>
    </submittedName>
</protein>
<sequence length="35" mass="4014">MNGNGDIGRAQRHQTQYADRTRAVGQERNRTWVNG</sequence>
<organism evidence="2 3">
    <name type="scientific">Streptomyces cyanogenus</name>
    <dbReference type="NCBI Taxonomy" id="80860"/>
    <lineage>
        <taxon>Bacteria</taxon>
        <taxon>Bacillati</taxon>
        <taxon>Actinomycetota</taxon>
        <taxon>Actinomycetes</taxon>
        <taxon>Kitasatosporales</taxon>
        <taxon>Streptomycetaceae</taxon>
        <taxon>Streptomyces</taxon>
    </lineage>
</organism>
<gene>
    <name evidence="2" type="ORF">S1361_21020</name>
</gene>
<keyword evidence="3" id="KW-1185">Reference proteome</keyword>
<dbReference type="EMBL" id="CP071839">
    <property type="protein sequence ID" value="QTD99832.1"/>
    <property type="molecule type" value="Genomic_DNA"/>
</dbReference>
<evidence type="ECO:0000313" key="3">
    <source>
        <dbReference type="Proteomes" id="UP000663908"/>
    </source>
</evidence>
<dbReference type="Proteomes" id="UP000663908">
    <property type="component" value="Chromosome"/>
</dbReference>
<evidence type="ECO:0000313" key="2">
    <source>
        <dbReference type="EMBL" id="QTD99832.1"/>
    </source>
</evidence>
<name>A0ABX7TT22_STRCY</name>
<reference evidence="2 3" key="1">
    <citation type="submission" date="2021-03" db="EMBL/GenBank/DDBJ databases">
        <title>Complete genome sequence of Streptomyces cyanogenus S136, producer of anticancer angucycline landomycin A.</title>
        <authorList>
            <person name="Hrab P."/>
            <person name="Ruckert C."/>
            <person name="Busche T."/>
            <person name="Ostash I."/>
            <person name="Kalinowski J."/>
            <person name="Fedorenko V."/>
            <person name="Yushchuk O."/>
            <person name="Ostash B."/>
        </authorList>
    </citation>
    <scope>NUCLEOTIDE SEQUENCE [LARGE SCALE GENOMIC DNA]</scope>
    <source>
        <strain evidence="2 3">S136</strain>
    </source>
</reference>
<evidence type="ECO:0000256" key="1">
    <source>
        <dbReference type="SAM" id="MobiDB-lite"/>
    </source>
</evidence>
<feature type="region of interest" description="Disordered" evidence="1">
    <location>
        <begin position="1"/>
        <end position="35"/>
    </location>
</feature>
<feature type="compositionally biased region" description="Basic and acidic residues" evidence="1">
    <location>
        <begin position="19"/>
        <end position="35"/>
    </location>
</feature>
<accession>A0ABX7TT22</accession>
<proteinExistence type="predicted"/>